<dbReference type="PROSITE" id="PS51725">
    <property type="entry name" value="ABM"/>
    <property type="match status" value="1"/>
</dbReference>
<sequence>MLIVMGHVQVDPSAVEEFAADIQALARSVRQREGNLTYAVAVDDQSKGRLLVAERWRDQASLSAHLDAPDTRAFVGKWQGRMTGDVRKYDAANERSLLDG</sequence>
<reference evidence="2 3" key="1">
    <citation type="submission" date="2017-06" db="EMBL/GenBank/DDBJ databases">
        <title>Complete genome sequence of Nitrospirillum amazonense strain CBAmC, an endophytic nitrogen-fixing and plant growth-promoting bacterium, isolated from sugarcane.</title>
        <authorList>
            <person name="Schwab S."/>
            <person name="dos Santos Teixeira K.R."/>
            <person name="Simoes Araujo J.L."/>
            <person name="Soares Vidal M."/>
            <person name="Borges de Freitas H.R."/>
            <person name="Rivello Crivelaro A.L."/>
            <person name="Bueno de Camargo Nunes A."/>
            <person name="dos Santos C.M."/>
            <person name="Palmeira da Silva Rosa D."/>
            <person name="da Silva Padilha D."/>
            <person name="da Silva E."/>
            <person name="Araujo Terra L."/>
            <person name="Soares Mendes V."/>
            <person name="Farinelli L."/>
            <person name="Magalhaes Cruz L."/>
            <person name="Baldani J.I."/>
        </authorList>
    </citation>
    <scope>NUCLEOTIDE SEQUENCE [LARGE SCALE GENOMIC DNA]</scope>
    <source>
        <strain evidence="2 3">CBAmC</strain>
    </source>
</reference>
<name>A0A248JNS4_9PROT</name>
<dbReference type="PANTHER" id="PTHR33336">
    <property type="entry name" value="QUINOL MONOOXYGENASE YGIN-RELATED"/>
    <property type="match status" value="1"/>
</dbReference>
<evidence type="ECO:0000313" key="3">
    <source>
        <dbReference type="Proteomes" id="UP000197153"/>
    </source>
</evidence>
<dbReference type="SUPFAM" id="SSF54909">
    <property type="entry name" value="Dimeric alpha+beta barrel"/>
    <property type="match status" value="1"/>
</dbReference>
<keyword evidence="2" id="KW-0503">Monooxygenase</keyword>
<dbReference type="InterPro" id="IPR050744">
    <property type="entry name" value="AI-2_Isomerase_LsrG"/>
</dbReference>
<proteinExistence type="predicted"/>
<dbReference type="GO" id="GO:0004497">
    <property type="term" value="F:monooxygenase activity"/>
    <property type="evidence" value="ECO:0007669"/>
    <property type="project" value="UniProtKB-KW"/>
</dbReference>
<dbReference type="EMBL" id="CP022110">
    <property type="protein sequence ID" value="ASG20355.1"/>
    <property type="molecule type" value="Genomic_DNA"/>
</dbReference>
<dbReference type="InterPro" id="IPR011008">
    <property type="entry name" value="Dimeric_a/b-barrel"/>
</dbReference>
<gene>
    <name evidence="2" type="ORF">Y958_05620</name>
</gene>
<evidence type="ECO:0000313" key="2">
    <source>
        <dbReference type="EMBL" id="ASG20355.1"/>
    </source>
</evidence>
<dbReference type="AlphaFoldDB" id="A0A248JNS4"/>
<dbReference type="KEGG" id="nao:Y958_05620"/>
<dbReference type="Proteomes" id="UP000197153">
    <property type="component" value="Chromosome 1"/>
</dbReference>
<dbReference type="PANTHER" id="PTHR33336:SF3">
    <property type="entry name" value="ABM DOMAIN-CONTAINING PROTEIN"/>
    <property type="match status" value="1"/>
</dbReference>
<evidence type="ECO:0000259" key="1">
    <source>
        <dbReference type="PROSITE" id="PS51725"/>
    </source>
</evidence>
<accession>A0A248JNS4</accession>
<keyword evidence="2" id="KW-0560">Oxidoreductase</keyword>
<dbReference type="Pfam" id="PF03992">
    <property type="entry name" value="ABM"/>
    <property type="match status" value="1"/>
</dbReference>
<dbReference type="InterPro" id="IPR007138">
    <property type="entry name" value="ABM_dom"/>
</dbReference>
<keyword evidence="3" id="KW-1185">Reference proteome</keyword>
<organism evidence="2 3">
    <name type="scientific">Nitrospirillum viridazoti CBAmc</name>
    <dbReference type="NCBI Taxonomy" id="1441467"/>
    <lineage>
        <taxon>Bacteria</taxon>
        <taxon>Pseudomonadati</taxon>
        <taxon>Pseudomonadota</taxon>
        <taxon>Alphaproteobacteria</taxon>
        <taxon>Rhodospirillales</taxon>
        <taxon>Azospirillaceae</taxon>
        <taxon>Nitrospirillum</taxon>
        <taxon>Nitrospirillum viridazoti</taxon>
    </lineage>
</organism>
<dbReference type="RefSeq" id="WP_088871228.1">
    <property type="nucleotide sequence ID" value="NZ_CP022110.1"/>
</dbReference>
<protein>
    <submittedName>
        <fullName evidence="2">Antibiotic biosynthesis monooxygenase</fullName>
    </submittedName>
</protein>
<feature type="domain" description="ABM" evidence="1">
    <location>
        <begin position="2"/>
        <end position="90"/>
    </location>
</feature>
<dbReference type="Gene3D" id="3.30.70.100">
    <property type="match status" value="1"/>
</dbReference>